<dbReference type="EMBL" id="JAOYFB010000037">
    <property type="protein sequence ID" value="KAK4024921.1"/>
    <property type="molecule type" value="Genomic_DNA"/>
</dbReference>
<proteinExistence type="predicted"/>
<evidence type="ECO:0000313" key="1">
    <source>
        <dbReference type="EMBL" id="KAK4024921.1"/>
    </source>
</evidence>
<sequence>MPPYRNGCDKWWRSRVAAKGCSLSRGSATSGIKQTGLRTLNYLCMEPQTTAHRRYYLRLRGNFFEQLFKSYLSTLMLERGEICSLPFTTELSFRSLDVLGNVYAHSGLGCSVCFLHDGVCEVHKSMTRDAVESKIKNWFRHCPRYAFKNNEDEK</sequence>
<comment type="caution">
    <text evidence="1">The sequence shown here is derived from an EMBL/GenBank/DDBJ whole genome shotgun (WGS) entry which is preliminary data.</text>
</comment>
<name>A0ABR0AIG9_9CRUS</name>
<accession>A0ABR0AIG9</accession>
<gene>
    <name evidence="1" type="ORF">OUZ56_010413</name>
</gene>
<organism evidence="1 2">
    <name type="scientific">Daphnia magna</name>
    <dbReference type="NCBI Taxonomy" id="35525"/>
    <lineage>
        <taxon>Eukaryota</taxon>
        <taxon>Metazoa</taxon>
        <taxon>Ecdysozoa</taxon>
        <taxon>Arthropoda</taxon>
        <taxon>Crustacea</taxon>
        <taxon>Branchiopoda</taxon>
        <taxon>Diplostraca</taxon>
        <taxon>Cladocera</taxon>
        <taxon>Anomopoda</taxon>
        <taxon>Daphniidae</taxon>
        <taxon>Daphnia</taxon>
    </lineage>
</organism>
<dbReference type="Proteomes" id="UP001234178">
    <property type="component" value="Unassembled WGS sequence"/>
</dbReference>
<keyword evidence="2" id="KW-1185">Reference proteome</keyword>
<evidence type="ECO:0000313" key="2">
    <source>
        <dbReference type="Proteomes" id="UP001234178"/>
    </source>
</evidence>
<reference evidence="1 2" key="1">
    <citation type="journal article" date="2023" name="Nucleic Acids Res.">
        <title>The hologenome of Daphnia magna reveals possible DNA methylation and microbiome-mediated evolution of the host genome.</title>
        <authorList>
            <person name="Chaturvedi A."/>
            <person name="Li X."/>
            <person name="Dhandapani V."/>
            <person name="Marshall H."/>
            <person name="Kissane S."/>
            <person name="Cuenca-Cambronero M."/>
            <person name="Asole G."/>
            <person name="Calvet F."/>
            <person name="Ruiz-Romero M."/>
            <person name="Marangio P."/>
            <person name="Guigo R."/>
            <person name="Rago D."/>
            <person name="Mirbahai L."/>
            <person name="Eastwood N."/>
            <person name="Colbourne J.K."/>
            <person name="Zhou J."/>
            <person name="Mallon E."/>
            <person name="Orsini L."/>
        </authorList>
    </citation>
    <scope>NUCLEOTIDE SEQUENCE [LARGE SCALE GENOMIC DNA]</scope>
    <source>
        <strain evidence="1">LRV0_1</strain>
    </source>
</reference>
<protein>
    <submittedName>
        <fullName evidence="1">Uncharacterized protein</fullName>
    </submittedName>
</protein>